<accession>A0A9X0DIX4</accession>
<evidence type="ECO:0000313" key="3">
    <source>
        <dbReference type="Proteomes" id="UP001152300"/>
    </source>
</evidence>
<sequence length="181" mass="21399">MGTSGLLVFVFGTQRRATYCHFDSYPTGLGQDIVDFILELQPEQYAIMNQRLEKLEWVEQNIQVPKDLQEKYQKLGYSQSSGDARQTEWYWILRKLQGAQALRPILDGKLEHLVDAKLNGYKPEFSYFVDFQDMTLETWNYDRVADKVSFQTLAESKKDYMEKLEKKLDEELEERYQASRQ</sequence>
<keyword evidence="1" id="KW-0175">Coiled coil</keyword>
<dbReference type="EMBL" id="JAPEIS010000007">
    <property type="protein sequence ID" value="KAJ8064594.1"/>
    <property type="molecule type" value="Genomic_DNA"/>
</dbReference>
<evidence type="ECO:0000313" key="2">
    <source>
        <dbReference type="EMBL" id="KAJ8064594.1"/>
    </source>
</evidence>
<evidence type="ECO:0000256" key="1">
    <source>
        <dbReference type="SAM" id="Coils"/>
    </source>
</evidence>
<comment type="caution">
    <text evidence="2">The sequence shown here is derived from an EMBL/GenBank/DDBJ whole genome shotgun (WGS) entry which is preliminary data.</text>
</comment>
<keyword evidence="3" id="KW-1185">Reference proteome</keyword>
<dbReference type="AlphaFoldDB" id="A0A9X0DIX4"/>
<reference evidence="2" key="1">
    <citation type="submission" date="2022-11" db="EMBL/GenBank/DDBJ databases">
        <title>Genome Resource of Sclerotinia nivalis Strain SnTB1, a Plant Pathogen Isolated from American Ginseng.</title>
        <authorList>
            <person name="Fan S."/>
        </authorList>
    </citation>
    <scope>NUCLEOTIDE SEQUENCE</scope>
    <source>
        <strain evidence="2">SnTB1</strain>
    </source>
</reference>
<feature type="coiled-coil region" evidence="1">
    <location>
        <begin position="154"/>
        <end position="181"/>
    </location>
</feature>
<dbReference type="OrthoDB" id="3938867at2759"/>
<organism evidence="2 3">
    <name type="scientific">Sclerotinia nivalis</name>
    <dbReference type="NCBI Taxonomy" id="352851"/>
    <lineage>
        <taxon>Eukaryota</taxon>
        <taxon>Fungi</taxon>
        <taxon>Dikarya</taxon>
        <taxon>Ascomycota</taxon>
        <taxon>Pezizomycotina</taxon>
        <taxon>Leotiomycetes</taxon>
        <taxon>Helotiales</taxon>
        <taxon>Sclerotiniaceae</taxon>
        <taxon>Sclerotinia</taxon>
    </lineage>
</organism>
<gene>
    <name evidence="2" type="ORF">OCU04_006923</name>
</gene>
<proteinExistence type="predicted"/>
<protein>
    <submittedName>
        <fullName evidence="2">Uncharacterized protein</fullName>
    </submittedName>
</protein>
<name>A0A9X0DIX4_9HELO</name>
<dbReference type="Proteomes" id="UP001152300">
    <property type="component" value="Unassembled WGS sequence"/>
</dbReference>